<dbReference type="Proteomes" id="UP000264056">
    <property type="component" value="Unassembled WGS sequence"/>
</dbReference>
<dbReference type="EMBL" id="QVQY01000015">
    <property type="protein sequence ID" value="RFU50846.1"/>
    <property type="molecule type" value="Genomic_DNA"/>
</dbReference>
<dbReference type="Proteomes" id="UP000246115">
    <property type="component" value="Chromosome"/>
</dbReference>
<dbReference type="NCBIfam" id="NF041014">
    <property type="entry name" value="pilin_ComGG_2"/>
    <property type="match status" value="1"/>
</dbReference>
<reference evidence="5 7" key="2">
    <citation type="submission" date="2018-08" db="EMBL/GenBank/DDBJ databases">
        <title>Draft genome of Streptococcus sp. nov. Z1.</title>
        <authorList>
            <person name="Tian Z."/>
        </authorList>
    </citation>
    <scope>NUCLEOTIDE SEQUENCE [LARGE SCALE GENOMIC DNA]</scope>
    <source>
        <strain evidence="5">Z1</strain>
        <strain evidence="7">Z1(2018)</strain>
    </source>
</reference>
<dbReference type="EMBL" id="CP031733">
    <property type="protein sequence ID" value="AXQ77712.1"/>
    <property type="molecule type" value="Genomic_DNA"/>
</dbReference>
<dbReference type="EMBL" id="QVQZ01000014">
    <property type="protein sequence ID" value="RFU52992.1"/>
    <property type="molecule type" value="Genomic_DNA"/>
</dbReference>
<evidence type="ECO:0000313" key="4">
    <source>
        <dbReference type="EMBL" id="RFU50846.1"/>
    </source>
</evidence>
<feature type="region of interest" description="Disordered" evidence="1">
    <location>
        <begin position="106"/>
        <end position="125"/>
    </location>
</feature>
<evidence type="ECO:0000313" key="8">
    <source>
        <dbReference type="Proteomes" id="UP000264056"/>
    </source>
</evidence>
<keyword evidence="8" id="KW-1185">Reference proteome</keyword>
<evidence type="ECO:0000313" key="6">
    <source>
        <dbReference type="Proteomes" id="UP000246115"/>
    </source>
</evidence>
<evidence type="ECO:0000313" key="5">
    <source>
        <dbReference type="EMBL" id="RFU52992.1"/>
    </source>
</evidence>
<protein>
    <submittedName>
        <fullName evidence="5">Competence protein ComGG</fullName>
    </submittedName>
</protein>
<organism evidence="5 7">
    <name type="scientific">Streptococcus chenjunshii</name>
    <dbReference type="NCBI Taxonomy" id="2173853"/>
    <lineage>
        <taxon>Bacteria</taxon>
        <taxon>Bacillati</taxon>
        <taxon>Bacillota</taxon>
        <taxon>Bacilli</taxon>
        <taxon>Lactobacillales</taxon>
        <taxon>Streptococcaceae</taxon>
        <taxon>Streptococcus</taxon>
    </lineage>
</organism>
<gene>
    <name evidence="3" type="ORF">DDV21_000785</name>
    <name evidence="4" type="ORF">DDV22_06550</name>
    <name evidence="5" type="ORF">DDV23_06810</name>
</gene>
<reference evidence="6" key="3">
    <citation type="submission" date="2018-08" db="EMBL/GenBank/DDBJ databases">
        <title>Streptococcus chenjunshii sp. nov., isolated from stools sample of the Tibetan antelope in the Qinghai-Tibet plateau, China.</title>
        <authorList>
            <person name="Tian Z."/>
        </authorList>
    </citation>
    <scope>NUCLEOTIDE SEQUENCE [LARGE SCALE GENOMIC DNA]</scope>
    <source>
        <strain evidence="6">Z15</strain>
    </source>
</reference>
<dbReference type="AlphaFoldDB" id="A0A372KL38"/>
<sequence length="125" mass="14163">MLLHRKAKAGVLLYALLMSAVFSLLLQFYLNRTVAAERQYQAQNTASQAFLMAELTRDLADSGSGTVIFTQGKTSYKQEAGKLEIQVQMANGKQYHYYFLYKKQSDKEQKTELPETPGEENNEAN</sequence>
<dbReference type="InterPro" id="IPR047665">
    <property type="entry name" value="ComGG_streptococcus-type"/>
</dbReference>
<dbReference type="OrthoDB" id="2237524at2"/>
<reference evidence="3" key="4">
    <citation type="journal article" date="2019" name="Int. J. Syst. Evol. Microbiol.">
        <title>Streptococcus chenjunshii sp. nov. isolated from feces of Tibetan antelopes.</title>
        <authorList>
            <person name="Tian Z."/>
            <person name="Lu S."/>
            <person name="Jin D."/>
            <person name="Yang J."/>
            <person name="Pu J."/>
            <person name="Lai X.H."/>
            <person name="Bai X.N."/>
            <person name="Wu X.M."/>
            <person name="Li J."/>
            <person name="Wang S."/>
            <person name="Xu J."/>
        </authorList>
    </citation>
    <scope>NUCLEOTIDE SEQUENCE</scope>
    <source>
        <strain evidence="3">Z15</strain>
    </source>
</reference>
<accession>A0A372KL38</accession>
<reference evidence="4 8" key="1">
    <citation type="submission" date="2018-08" db="EMBL/GenBank/DDBJ databases">
        <title>Draft genome of Streptococcus sp .nov. Z2.</title>
        <authorList>
            <person name="Tian Z."/>
        </authorList>
    </citation>
    <scope>NUCLEOTIDE SEQUENCE [LARGE SCALE GENOMIC DNA]</scope>
    <source>
        <strain evidence="4 8">Z2</strain>
    </source>
</reference>
<dbReference type="Proteomes" id="UP000262901">
    <property type="component" value="Unassembled WGS sequence"/>
</dbReference>
<evidence type="ECO:0000256" key="1">
    <source>
        <dbReference type="SAM" id="MobiDB-lite"/>
    </source>
</evidence>
<proteinExistence type="predicted"/>
<evidence type="ECO:0000313" key="3">
    <source>
        <dbReference type="EMBL" id="AXQ77712.1"/>
    </source>
</evidence>
<accession>A0A346N9L7</accession>
<dbReference type="KEGG" id="schj:DDV21_000785"/>
<keyword evidence="2" id="KW-1133">Transmembrane helix</keyword>
<keyword evidence="2" id="KW-0812">Transmembrane</keyword>
<name>A0A372KL38_9STRE</name>
<feature type="transmembrane region" description="Helical" evidence="2">
    <location>
        <begin position="12"/>
        <end position="30"/>
    </location>
</feature>
<dbReference type="RefSeq" id="WP_116878366.1">
    <property type="nucleotide sequence ID" value="NZ_CP031733.1"/>
</dbReference>
<evidence type="ECO:0000256" key="2">
    <source>
        <dbReference type="SAM" id="Phobius"/>
    </source>
</evidence>
<evidence type="ECO:0000313" key="7">
    <source>
        <dbReference type="Proteomes" id="UP000262901"/>
    </source>
</evidence>
<keyword evidence="2" id="KW-0472">Membrane</keyword>